<comment type="caution">
    <text evidence="6">The sequence shown here is derived from an EMBL/GenBank/DDBJ whole genome shotgun (WGS) entry which is preliminary data.</text>
</comment>
<name>A0A4R6FAT3_9SPHN</name>
<dbReference type="Gene3D" id="1.20.120.530">
    <property type="entry name" value="GntR ligand-binding domain-like"/>
    <property type="match status" value="1"/>
</dbReference>
<dbReference type="PANTHER" id="PTHR43537">
    <property type="entry name" value="TRANSCRIPTIONAL REGULATOR, GNTR FAMILY"/>
    <property type="match status" value="1"/>
</dbReference>
<dbReference type="EMBL" id="SNWD01000020">
    <property type="protein sequence ID" value="TDN78107.1"/>
    <property type="molecule type" value="Genomic_DNA"/>
</dbReference>
<dbReference type="InterPro" id="IPR008920">
    <property type="entry name" value="TF_FadR/GntR_C"/>
</dbReference>
<feature type="region of interest" description="Disordered" evidence="4">
    <location>
        <begin position="1"/>
        <end position="24"/>
    </location>
</feature>
<dbReference type="Pfam" id="PF00392">
    <property type="entry name" value="GntR"/>
    <property type="match status" value="1"/>
</dbReference>
<reference evidence="6 7" key="1">
    <citation type="submission" date="2019-03" db="EMBL/GenBank/DDBJ databases">
        <title>Genomic Encyclopedia of Type Strains, Phase IV (KMG-IV): sequencing the most valuable type-strain genomes for metagenomic binning, comparative biology and taxonomic classification.</title>
        <authorList>
            <person name="Goeker M."/>
        </authorList>
    </citation>
    <scope>NUCLEOTIDE SEQUENCE [LARGE SCALE GENOMIC DNA]</scope>
    <source>
        <strain evidence="6 7">DSM 25059</strain>
    </source>
</reference>
<dbReference type="OrthoDB" id="9809707at2"/>
<organism evidence="6 7">
    <name type="scientific">Stakelama pacifica</name>
    <dbReference type="NCBI Taxonomy" id="517720"/>
    <lineage>
        <taxon>Bacteria</taxon>
        <taxon>Pseudomonadati</taxon>
        <taxon>Pseudomonadota</taxon>
        <taxon>Alphaproteobacteria</taxon>
        <taxon>Sphingomonadales</taxon>
        <taxon>Sphingomonadaceae</taxon>
        <taxon>Stakelama</taxon>
    </lineage>
</organism>
<feature type="domain" description="HTH gntR-type" evidence="5">
    <location>
        <begin position="23"/>
        <end position="91"/>
    </location>
</feature>
<dbReference type="Gene3D" id="1.10.10.10">
    <property type="entry name" value="Winged helix-like DNA-binding domain superfamily/Winged helix DNA-binding domain"/>
    <property type="match status" value="1"/>
</dbReference>
<protein>
    <submittedName>
        <fullName evidence="6">GntR family transcriptional regulator</fullName>
    </submittedName>
</protein>
<dbReference type="InterPro" id="IPR036390">
    <property type="entry name" value="WH_DNA-bd_sf"/>
</dbReference>
<dbReference type="RefSeq" id="WP_133497107.1">
    <property type="nucleotide sequence ID" value="NZ_BMLU01000021.1"/>
</dbReference>
<accession>A0A4R6FAT3</accession>
<sequence length="259" mass="28358">MTSSENARAVASNPEREEAARSGSLTDELFSKLEASIRSGELRAGTRLPSQKEIALSQNVSRTVVREAVARLTAQGLAVSRQGAGVFVVDTPEYRAFQITREEVQELADVIKLLEMRMAVETEMAGLAAARRTTQDIGAIQDALTTMITVADDPMAAASADAAFHLAISRATQNEYYSRFVEFLGVRLVPSRSLYLGEKPQEVHRAYADKVLAEHEAIVDAIIRMDSTRAREAARQHMHESLTRHSTLSATLRMAKVSG</sequence>
<keyword evidence="7" id="KW-1185">Reference proteome</keyword>
<dbReference type="PRINTS" id="PR00035">
    <property type="entry name" value="HTHGNTR"/>
</dbReference>
<evidence type="ECO:0000313" key="7">
    <source>
        <dbReference type="Proteomes" id="UP000295493"/>
    </source>
</evidence>
<dbReference type="CDD" id="cd07377">
    <property type="entry name" value="WHTH_GntR"/>
    <property type="match status" value="1"/>
</dbReference>
<evidence type="ECO:0000256" key="1">
    <source>
        <dbReference type="ARBA" id="ARBA00023015"/>
    </source>
</evidence>
<dbReference type="Proteomes" id="UP000295493">
    <property type="component" value="Unassembled WGS sequence"/>
</dbReference>
<evidence type="ECO:0000256" key="4">
    <source>
        <dbReference type="SAM" id="MobiDB-lite"/>
    </source>
</evidence>
<dbReference type="AlphaFoldDB" id="A0A4R6FAT3"/>
<evidence type="ECO:0000313" key="6">
    <source>
        <dbReference type="EMBL" id="TDN78107.1"/>
    </source>
</evidence>
<keyword evidence="3" id="KW-0804">Transcription</keyword>
<keyword evidence="1" id="KW-0805">Transcription regulation</keyword>
<dbReference type="PROSITE" id="PS50949">
    <property type="entry name" value="HTH_GNTR"/>
    <property type="match status" value="1"/>
</dbReference>
<dbReference type="Pfam" id="PF07729">
    <property type="entry name" value="FCD"/>
    <property type="match status" value="1"/>
</dbReference>
<dbReference type="PANTHER" id="PTHR43537:SF5">
    <property type="entry name" value="UXU OPERON TRANSCRIPTIONAL REGULATOR"/>
    <property type="match status" value="1"/>
</dbReference>
<proteinExistence type="predicted"/>
<dbReference type="SUPFAM" id="SSF46785">
    <property type="entry name" value="Winged helix' DNA-binding domain"/>
    <property type="match status" value="1"/>
</dbReference>
<gene>
    <name evidence="6" type="ORF">EV664_12043</name>
</gene>
<dbReference type="SUPFAM" id="SSF48008">
    <property type="entry name" value="GntR ligand-binding domain-like"/>
    <property type="match status" value="1"/>
</dbReference>
<dbReference type="SMART" id="SM00345">
    <property type="entry name" value="HTH_GNTR"/>
    <property type="match status" value="1"/>
</dbReference>
<dbReference type="InterPro" id="IPR036388">
    <property type="entry name" value="WH-like_DNA-bd_sf"/>
</dbReference>
<dbReference type="SMART" id="SM00895">
    <property type="entry name" value="FCD"/>
    <property type="match status" value="1"/>
</dbReference>
<dbReference type="GO" id="GO:0003677">
    <property type="term" value="F:DNA binding"/>
    <property type="evidence" value="ECO:0007669"/>
    <property type="project" value="UniProtKB-KW"/>
</dbReference>
<evidence type="ECO:0000259" key="5">
    <source>
        <dbReference type="PROSITE" id="PS50949"/>
    </source>
</evidence>
<dbReference type="InterPro" id="IPR011711">
    <property type="entry name" value="GntR_C"/>
</dbReference>
<dbReference type="InterPro" id="IPR000524">
    <property type="entry name" value="Tscrpt_reg_HTH_GntR"/>
</dbReference>
<keyword evidence="2" id="KW-0238">DNA-binding</keyword>
<dbReference type="GO" id="GO:0003700">
    <property type="term" value="F:DNA-binding transcription factor activity"/>
    <property type="evidence" value="ECO:0007669"/>
    <property type="project" value="InterPro"/>
</dbReference>
<evidence type="ECO:0000256" key="3">
    <source>
        <dbReference type="ARBA" id="ARBA00023163"/>
    </source>
</evidence>
<evidence type="ECO:0000256" key="2">
    <source>
        <dbReference type="ARBA" id="ARBA00023125"/>
    </source>
</evidence>